<dbReference type="Gene3D" id="3.30.70.270">
    <property type="match status" value="1"/>
</dbReference>
<dbReference type="CDD" id="cd14014">
    <property type="entry name" value="STKc_PknB_like"/>
    <property type="match status" value="1"/>
</dbReference>
<feature type="domain" description="Protein kinase" evidence="3">
    <location>
        <begin position="28"/>
        <end position="288"/>
    </location>
</feature>
<dbReference type="GO" id="GO:0004672">
    <property type="term" value="F:protein kinase activity"/>
    <property type="evidence" value="ECO:0007669"/>
    <property type="project" value="InterPro"/>
</dbReference>
<dbReference type="InterPro" id="IPR043128">
    <property type="entry name" value="Rev_trsase/Diguanyl_cyclase"/>
</dbReference>
<dbReference type="Gene3D" id="3.30.450.40">
    <property type="match status" value="2"/>
</dbReference>
<dbReference type="CDD" id="cd01949">
    <property type="entry name" value="GGDEF"/>
    <property type="match status" value="1"/>
</dbReference>
<dbReference type="InterPro" id="IPR011009">
    <property type="entry name" value="Kinase-like_dom_sf"/>
</dbReference>
<comment type="caution">
    <text evidence="5">The sequence shown here is derived from an EMBL/GenBank/DDBJ whole genome shotgun (WGS) entry which is preliminary data.</text>
</comment>
<dbReference type="Pfam" id="PF13191">
    <property type="entry name" value="AAA_16"/>
    <property type="match status" value="1"/>
</dbReference>
<dbReference type="PROSITE" id="PS50011">
    <property type="entry name" value="PROTEIN_KINASE_DOM"/>
    <property type="match status" value="1"/>
</dbReference>
<dbReference type="Pfam" id="PF01590">
    <property type="entry name" value="GAF"/>
    <property type="match status" value="1"/>
</dbReference>
<dbReference type="Pfam" id="PF00990">
    <property type="entry name" value="GGDEF"/>
    <property type="match status" value="1"/>
</dbReference>
<evidence type="ECO:0008006" key="7">
    <source>
        <dbReference type="Google" id="ProtNLM"/>
    </source>
</evidence>
<dbReference type="NCBIfam" id="TIGR00254">
    <property type="entry name" value="GGDEF"/>
    <property type="match status" value="1"/>
</dbReference>
<dbReference type="InterPro" id="IPR029787">
    <property type="entry name" value="Nucleotide_cyclase"/>
</dbReference>
<dbReference type="GO" id="GO:0005886">
    <property type="term" value="C:plasma membrane"/>
    <property type="evidence" value="ECO:0007669"/>
    <property type="project" value="TreeGrafter"/>
</dbReference>
<accession>A0A919K7V8</accession>
<name>A0A919K7V8_9ACTN</name>
<dbReference type="Gene3D" id="1.10.510.10">
    <property type="entry name" value="Transferase(Phosphotransferase) domain 1"/>
    <property type="match status" value="1"/>
</dbReference>
<dbReference type="Proteomes" id="UP000636960">
    <property type="component" value="Unassembled WGS sequence"/>
</dbReference>
<dbReference type="InterPro" id="IPR027417">
    <property type="entry name" value="P-loop_NTPase"/>
</dbReference>
<dbReference type="SMART" id="SM00267">
    <property type="entry name" value="GGDEF"/>
    <property type="match status" value="1"/>
</dbReference>
<dbReference type="InterPro" id="IPR000160">
    <property type="entry name" value="GGDEF_dom"/>
</dbReference>
<dbReference type="SUPFAM" id="SSF56112">
    <property type="entry name" value="Protein kinase-like (PK-like)"/>
    <property type="match status" value="1"/>
</dbReference>
<dbReference type="Gene3D" id="3.30.200.20">
    <property type="entry name" value="Phosphorylase Kinase, domain 1"/>
    <property type="match status" value="1"/>
</dbReference>
<dbReference type="PANTHER" id="PTHR45138:SF9">
    <property type="entry name" value="DIGUANYLATE CYCLASE DGCM-RELATED"/>
    <property type="match status" value="1"/>
</dbReference>
<dbReference type="InterPro" id="IPR050469">
    <property type="entry name" value="Diguanylate_Cyclase"/>
</dbReference>
<dbReference type="SMART" id="SM00220">
    <property type="entry name" value="S_TKc"/>
    <property type="match status" value="1"/>
</dbReference>
<evidence type="ECO:0000256" key="1">
    <source>
        <dbReference type="ARBA" id="ARBA00004167"/>
    </source>
</evidence>
<keyword evidence="6" id="KW-1185">Reference proteome</keyword>
<comment type="subcellular location">
    <subcellularLocation>
        <location evidence="1">Membrane</location>
        <topology evidence="1">Single-pass membrane protein</topology>
    </subcellularLocation>
</comment>
<dbReference type="InterPro" id="IPR003018">
    <property type="entry name" value="GAF"/>
</dbReference>
<dbReference type="FunFam" id="3.30.70.270:FF:000001">
    <property type="entry name" value="Diguanylate cyclase domain protein"/>
    <property type="match status" value="1"/>
</dbReference>
<dbReference type="InterPro" id="IPR011990">
    <property type="entry name" value="TPR-like_helical_dom_sf"/>
</dbReference>
<dbReference type="PROSITE" id="PS00108">
    <property type="entry name" value="PROTEIN_KINASE_ST"/>
    <property type="match status" value="1"/>
</dbReference>
<dbReference type="PANTHER" id="PTHR45138">
    <property type="entry name" value="REGULATORY COMPONENTS OF SENSORY TRANSDUCTION SYSTEM"/>
    <property type="match status" value="1"/>
</dbReference>
<dbReference type="EMBL" id="BOMV01000096">
    <property type="protein sequence ID" value="GIF00998.1"/>
    <property type="molecule type" value="Genomic_DNA"/>
</dbReference>
<gene>
    <name evidence="5" type="ORF">Ari01nite_84620</name>
</gene>
<organism evidence="5 6">
    <name type="scientific">Paractinoplanes rishiriensis</name>
    <dbReference type="NCBI Taxonomy" id="1050105"/>
    <lineage>
        <taxon>Bacteria</taxon>
        <taxon>Bacillati</taxon>
        <taxon>Actinomycetota</taxon>
        <taxon>Actinomycetes</taxon>
        <taxon>Micromonosporales</taxon>
        <taxon>Micromonosporaceae</taxon>
        <taxon>Paractinoplanes</taxon>
    </lineage>
</organism>
<dbReference type="SUPFAM" id="SSF48452">
    <property type="entry name" value="TPR-like"/>
    <property type="match status" value="1"/>
</dbReference>
<dbReference type="InterPro" id="IPR008271">
    <property type="entry name" value="Ser/Thr_kinase_AS"/>
</dbReference>
<dbReference type="Gene3D" id="1.25.40.10">
    <property type="entry name" value="Tetratricopeptide repeat domain"/>
    <property type="match status" value="1"/>
</dbReference>
<dbReference type="PROSITE" id="PS50887">
    <property type="entry name" value="GGDEF"/>
    <property type="match status" value="1"/>
</dbReference>
<dbReference type="GO" id="GO:1902201">
    <property type="term" value="P:negative regulation of bacterial-type flagellum-dependent cell motility"/>
    <property type="evidence" value="ECO:0007669"/>
    <property type="project" value="TreeGrafter"/>
</dbReference>
<dbReference type="SUPFAM" id="SSF55781">
    <property type="entry name" value="GAF domain-like"/>
    <property type="match status" value="2"/>
</dbReference>
<dbReference type="InterPro" id="IPR000719">
    <property type="entry name" value="Prot_kinase_dom"/>
</dbReference>
<dbReference type="InterPro" id="IPR041664">
    <property type="entry name" value="AAA_16"/>
</dbReference>
<dbReference type="SUPFAM" id="SSF55073">
    <property type="entry name" value="Nucleotide cyclase"/>
    <property type="match status" value="1"/>
</dbReference>
<dbReference type="Pfam" id="PF00069">
    <property type="entry name" value="Pkinase"/>
    <property type="match status" value="1"/>
</dbReference>
<dbReference type="GO" id="GO:0043709">
    <property type="term" value="P:cell adhesion involved in single-species biofilm formation"/>
    <property type="evidence" value="ECO:0007669"/>
    <property type="project" value="TreeGrafter"/>
</dbReference>
<dbReference type="GO" id="GO:0052621">
    <property type="term" value="F:diguanylate cyclase activity"/>
    <property type="evidence" value="ECO:0007669"/>
    <property type="project" value="TreeGrafter"/>
</dbReference>
<evidence type="ECO:0000259" key="3">
    <source>
        <dbReference type="PROSITE" id="PS50011"/>
    </source>
</evidence>
<evidence type="ECO:0000313" key="5">
    <source>
        <dbReference type="EMBL" id="GIF00998.1"/>
    </source>
</evidence>
<evidence type="ECO:0000259" key="4">
    <source>
        <dbReference type="PROSITE" id="PS50887"/>
    </source>
</evidence>
<feature type="repeat" description="TPR" evidence="2">
    <location>
        <begin position="764"/>
        <end position="797"/>
    </location>
</feature>
<dbReference type="RefSeq" id="WP_203789349.1">
    <property type="nucleotide sequence ID" value="NZ_BOMV01000096.1"/>
</dbReference>
<dbReference type="InterPro" id="IPR019734">
    <property type="entry name" value="TPR_rpt"/>
</dbReference>
<dbReference type="GO" id="GO:0005524">
    <property type="term" value="F:ATP binding"/>
    <property type="evidence" value="ECO:0007669"/>
    <property type="project" value="InterPro"/>
</dbReference>
<proteinExistence type="predicted"/>
<dbReference type="InterPro" id="IPR029016">
    <property type="entry name" value="GAF-like_dom_sf"/>
</dbReference>
<evidence type="ECO:0000256" key="2">
    <source>
        <dbReference type="PROSITE-ProRule" id="PRU00339"/>
    </source>
</evidence>
<sequence>MGATAGAEHALSRADADQVRQLEDLAGVKVLGELGRGTQTVVYRARRDGADYALKMLRGADTDGGASLAAFRREAALLARVRHPGLARVHEVGVVQDRPYLVMDLIEGGRLTDLLAAGPLSAEQIATIGADVAAALSAGHRIGVVHRDVKPDNIMVTPDGRAHLLDFGLAVRAADERIGDGSEEAVAGTLVYSAPEQSGVLNRPVDDRADLYALGAVLFECATGDPPFRSADIGELLRMHANTPAADIRAGRPDLPPALAGIVATLLTKDPDDRYHSAAGLAADLGRLATEGDFAPRSADERVGRREDTPMVGRDAELTTLADRWDRARLGHGGVALVEGPPGSGKSRLVHEFLASARAHDHVVLHVAGRADEPTPLASLRRAVDDYVRSLSRLPPAERDRARGWLVDAAGPAAALLRTLSPALGDLLGLPDLADEDRHEQFMVAATEFLIGLAGNAAGAILYVEDAQWIDEPSRRILTNLTEGMPSTPLLVVLDVRTEAGEDGAAALASGFGERLDTRVALPAFGASDVADLVAALTGGMTISTRAAAHLAARCGANPSAFLEYLDAIIHAGLLWPLWGTWQLDMGGLDQLALPGTTEELVLRRLEPLEGPARQVLSAAAAVGSQFAPEFVAAVCRLDRQQVLDVITDAVRYHLVEHRDDHEYAFVHHRVQEALLSQVDGTDAAELHERIADLLEERAGGAAESVYALARHCQLAGPDHRPERLFRTTYAAGRLALADHAVDQAVAFLEAAGAAAAIPAPLDSEFHTTLGVAYHRAGRFRDATHAFERALAAAPGGFERASIRHLIARVHDSTWSTSEQLAVLEQGLSDLGQPLPRNRVRLLVSAVCHFVVGYLVGITKLGYGTARGDRRERYRLLASLYDAATVAYARDLRPATSAVFVLRQAYLVNRLGQGPEMVRAKVAMAYLARRAGLHRVADHGFARSERIATKLGDAQLLAYIAWLRGAAAYGSGADDGAMLRGALSDHGRWLDPGQYIDALGLLCWDSMLAGNMNEADAWFEQRRDRVTASGQLNRNATHTATVGQLAMRGRAGEAAALLKQIRERTPVQPPWERVDGILGTLIGAVEQNDHSAVDQAAGEFRGLRIGPLSLLPGQEGLYTYLTYGRLEQVRAALPTDRAKRLAAARRAVRALRLVPPRPLLRAHRQVVLAALAQLAGRPERALRLLARGEPVMRRVEAPLVAFEAARVRVHALRALGCRGEADRQARYALAIAAEQGWSHRARRLTAEFDVQGGPGSYADLTSQGTGTSRVPAGRQKQRLDALEQVSLAASRVLDPAKLARIALDETIRIFAAERAFLFLLEGDPPQLVPRIGRDSAGGDLNDPTGYSATLVDRVRQTQEALVVTGTEEGAALGSQSVVLHGLRSIMVAPLQLEGRLLGVVYLDSRLAKGVFTADDIGMLAAVTNHVAVALETARAAQMEVAMTTAYRERDLAETLRVAATDLSAALRPADVLARIAEITARTLHNDQVLVVVNEPVAAERAGPVISGLVEELIAASAPVVGGAADAPALLRTEFDTVASWMAVPLRAGDDRSGVLLLASREPAAYSEAQVEIVATLAGQGMIAYQKAVLFTQVERLATLDELTGIANRRNFFETATGELAQSAGRWPALAALMIDIDHFKAVNDTHGHQAGDEVIRAVAGRLRDLGRAGDLLGRYGGEEFAVLMRIGAEEVIDDAHAAAERLRRAVADTTIQTGAGPLTVTISVGLTLVRPDDRDLGAVLARADQCLYRAKADGRNRVCS</sequence>
<keyword evidence="2" id="KW-0802">TPR repeat</keyword>
<reference evidence="5" key="1">
    <citation type="submission" date="2021-01" db="EMBL/GenBank/DDBJ databases">
        <title>Whole genome shotgun sequence of Actinoplanes rishiriensis NBRC 108556.</title>
        <authorList>
            <person name="Komaki H."/>
            <person name="Tamura T."/>
        </authorList>
    </citation>
    <scope>NUCLEOTIDE SEQUENCE</scope>
    <source>
        <strain evidence="5">NBRC 108556</strain>
    </source>
</reference>
<dbReference type="SMART" id="SM00065">
    <property type="entry name" value="GAF"/>
    <property type="match status" value="2"/>
</dbReference>
<dbReference type="PROSITE" id="PS50005">
    <property type="entry name" value="TPR"/>
    <property type="match status" value="1"/>
</dbReference>
<evidence type="ECO:0000313" key="6">
    <source>
        <dbReference type="Proteomes" id="UP000636960"/>
    </source>
</evidence>
<protein>
    <recommendedName>
        <fullName evidence="7">Non-specific serine/threonine protein kinase</fullName>
    </recommendedName>
</protein>
<feature type="domain" description="GGDEF" evidence="4">
    <location>
        <begin position="1627"/>
        <end position="1760"/>
    </location>
</feature>
<dbReference type="SUPFAM" id="SSF52540">
    <property type="entry name" value="P-loop containing nucleoside triphosphate hydrolases"/>
    <property type="match status" value="1"/>
</dbReference>